<dbReference type="Proteomes" id="UP000595917">
    <property type="component" value="Chromosome"/>
</dbReference>
<reference evidence="4" key="1">
    <citation type="submission" date="2021-01" db="EMBL/GenBank/DDBJ databases">
        <title>Description of Breznakiella homolactica.</title>
        <authorList>
            <person name="Song Y."/>
            <person name="Brune A."/>
        </authorList>
    </citation>
    <scope>NUCLEOTIDE SEQUENCE</scope>
    <source>
        <strain evidence="4">RmG30</strain>
    </source>
</reference>
<dbReference type="GO" id="GO:0016209">
    <property type="term" value="F:antioxidant activity"/>
    <property type="evidence" value="ECO:0007669"/>
    <property type="project" value="InterPro"/>
</dbReference>
<dbReference type="SUPFAM" id="SSF52833">
    <property type="entry name" value="Thioredoxin-like"/>
    <property type="match status" value="1"/>
</dbReference>
<protein>
    <submittedName>
        <fullName evidence="4">TlpA family protein disulfide reductase</fullName>
    </submittedName>
</protein>
<keyword evidence="1" id="KW-0676">Redox-active center</keyword>
<sequence>MNPMKNYRHTVFVLSLGIMLFAAVSCAESKGNSDAAETADPGVTVSGGNFAGDFRKLGMMVFDPPQKIPSFAVTTLEGDTVTLEDFRGRYLFLNFWATWCPPCQAEMPSMERLSARLRDSDFEILAVSVGENAAAVGSFLEKNPYTFPIALNQDGSLGAVYASRGIPTTYIIDRDGNVIAGKIGARSWDDPECIALFEALLETP</sequence>
<dbReference type="InterPro" id="IPR036249">
    <property type="entry name" value="Thioredoxin-like_sf"/>
</dbReference>
<keyword evidence="2" id="KW-0732">Signal</keyword>
<accession>A0A7T7XKT1</accession>
<dbReference type="KEGG" id="bhc:JFL75_13905"/>
<dbReference type="PROSITE" id="PS51257">
    <property type="entry name" value="PROKAR_LIPOPROTEIN"/>
    <property type="match status" value="1"/>
</dbReference>
<gene>
    <name evidence="4" type="ORF">JFL75_13905</name>
</gene>
<dbReference type="RefSeq" id="WP_215625338.1">
    <property type="nucleotide sequence ID" value="NZ_CP067089.2"/>
</dbReference>
<evidence type="ECO:0000256" key="1">
    <source>
        <dbReference type="ARBA" id="ARBA00023284"/>
    </source>
</evidence>
<dbReference type="InterPro" id="IPR017937">
    <property type="entry name" value="Thioredoxin_CS"/>
</dbReference>
<evidence type="ECO:0000259" key="3">
    <source>
        <dbReference type="PROSITE" id="PS51352"/>
    </source>
</evidence>
<evidence type="ECO:0000313" key="4">
    <source>
        <dbReference type="EMBL" id="QQO08032.1"/>
    </source>
</evidence>
<proteinExistence type="predicted"/>
<organism evidence="4 5">
    <name type="scientific">Breznakiella homolactica</name>
    <dbReference type="NCBI Taxonomy" id="2798577"/>
    <lineage>
        <taxon>Bacteria</taxon>
        <taxon>Pseudomonadati</taxon>
        <taxon>Spirochaetota</taxon>
        <taxon>Spirochaetia</taxon>
        <taxon>Spirochaetales</taxon>
        <taxon>Breznakiellaceae</taxon>
        <taxon>Breznakiella</taxon>
    </lineage>
</organism>
<evidence type="ECO:0000313" key="5">
    <source>
        <dbReference type="Proteomes" id="UP000595917"/>
    </source>
</evidence>
<dbReference type="PANTHER" id="PTHR42852:SF17">
    <property type="entry name" value="THIOREDOXIN-LIKE PROTEIN HI_1115"/>
    <property type="match status" value="1"/>
</dbReference>
<dbReference type="Gene3D" id="3.40.30.10">
    <property type="entry name" value="Glutaredoxin"/>
    <property type="match status" value="1"/>
</dbReference>
<dbReference type="EMBL" id="CP067089">
    <property type="protein sequence ID" value="QQO08032.1"/>
    <property type="molecule type" value="Genomic_DNA"/>
</dbReference>
<name>A0A7T7XKT1_9SPIR</name>
<dbReference type="AlphaFoldDB" id="A0A7T7XKT1"/>
<dbReference type="InterPro" id="IPR050553">
    <property type="entry name" value="Thioredoxin_ResA/DsbE_sf"/>
</dbReference>
<dbReference type="InterPro" id="IPR013766">
    <property type="entry name" value="Thioredoxin_domain"/>
</dbReference>
<feature type="chain" id="PRO_5030974108" evidence="2">
    <location>
        <begin position="28"/>
        <end position="204"/>
    </location>
</feature>
<feature type="domain" description="Thioredoxin" evidence="3">
    <location>
        <begin position="62"/>
        <end position="202"/>
    </location>
</feature>
<dbReference type="InterPro" id="IPR000866">
    <property type="entry name" value="AhpC/TSA"/>
</dbReference>
<evidence type="ECO:0000256" key="2">
    <source>
        <dbReference type="SAM" id="SignalP"/>
    </source>
</evidence>
<feature type="signal peptide" evidence="2">
    <location>
        <begin position="1"/>
        <end position="27"/>
    </location>
</feature>
<dbReference type="Pfam" id="PF00578">
    <property type="entry name" value="AhpC-TSA"/>
    <property type="match status" value="1"/>
</dbReference>
<dbReference type="GO" id="GO:0016491">
    <property type="term" value="F:oxidoreductase activity"/>
    <property type="evidence" value="ECO:0007669"/>
    <property type="project" value="InterPro"/>
</dbReference>
<keyword evidence="5" id="KW-1185">Reference proteome</keyword>
<dbReference type="PROSITE" id="PS00194">
    <property type="entry name" value="THIOREDOXIN_1"/>
    <property type="match status" value="1"/>
</dbReference>
<dbReference type="PANTHER" id="PTHR42852">
    <property type="entry name" value="THIOL:DISULFIDE INTERCHANGE PROTEIN DSBE"/>
    <property type="match status" value="1"/>
</dbReference>
<dbReference type="PROSITE" id="PS51352">
    <property type="entry name" value="THIOREDOXIN_2"/>
    <property type="match status" value="1"/>
</dbReference>
<dbReference type="CDD" id="cd02966">
    <property type="entry name" value="TlpA_like_family"/>
    <property type="match status" value="1"/>
</dbReference>